<dbReference type="InterPro" id="IPR029058">
    <property type="entry name" value="AB_hydrolase_fold"/>
</dbReference>
<dbReference type="PANTHER" id="PTHR48098:SF1">
    <property type="entry name" value="DIACYLGLYCEROL ACYLTRANSFERASE_MYCOLYLTRANSFERASE AG85A"/>
    <property type="match status" value="1"/>
</dbReference>
<protein>
    <submittedName>
        <fullName evidence="1">Esterase family protein</fullName>
    </submittedName>
</protein>
<comment type="caution">
    <text evidence="1">The sequence shown here is derived from an EMBL/GenBank/DDBJ whole genome shotgun (WGS) entry which is preliminary data.</text>
</comment>
<dbReference type="SUPFAM" id="SSF53474">
    <property type="entry name" value="alpha/beta-Hydrolases"/>
    <property type="match status" value="1"/>
</dbReference>
<dbReference type="Gene3D" id="3.40.50.1820">
    <property type="entry name" value="alpha/beta hydrolase"/>
    <property type="match status" value="1"/>
</dbReference>
<sequence length="330" mass="35742">MSARSRHVLVVAVALAAVLLLLALVLNWDRVRGYEQHFEEKIAVGSAADSTEPAATAVPPAPVPSFGALEVTGQEALSERTTLYSLSTPLVATPETTDGPTVMVTLREGYDPSQKYPVLYLLTGTAEGESPSGWYDEASVEDATAGLNAIVVALDDGWYGWYTDWTVPGDEPRAWRTFHLDQMIPWVDATFPTINSPSGRAVAGASAGGFGAMTYAEVRPDLFGDCQRTTRADWDDHDPSLNTESLAGKPLWVYSGSGDYYEAQLQETSQEFARAATSSGAQVTERTYAQLNDDGAHAPAGECTEGHEWSCWSMSLKDWTPELQAFFDRG</sequence>
<dbReference type="RefSeq" id="WP_119933185.1">
    <property type="nucleotide sequence ID" value="NZ_JAAVUN010000001.1"/>
</dbReference>
<dbReference type="Pfam" id="PF00756">
    <property type="entry name" value="Esterase"/>
    <property type="match status" value="1"/>
</dbReference>
<dbReference type="InterPro" id="IPR050583">
    <property type="entry name" value="Mycobacterial_A85_antigen"/>
</dbReference>
<evidence type="ECO:0000313" key="2">
    <source>
        <dbReference type="Proteomes" id="UP000521379"/>
    </source>
</evidence>
<keyword evidence="2" id="KW-1185">Reference proteome</keyword>
<gene>
    <name evidence="1" type="ORF">GTW58_01510</name>
</gene>
<dbReference type="Proteomes" id="UP000521379">
    <property type="component" value="Unassembled WGS sequence"/>
</dbReference>
<dbReference type="EMBL" id="JAAVUN010000001">
    <property type="protein sequence ID" value="NKE08644.1"/>
    <property type="molecule type" value="Genomic_DNA"/>
</dbReference>
<dbReference type="PANTHER" id="PTHR48098">
    <property type="entry name" value="ENTEROCHELIN ESTERASE-RELATED"/>
    <property type="match status" value="1"/>
</dbReference>
<evidence type="ECO:0000313" key="1">
    <source>
        <dbReference type="EMBL" id="NKE08644.1"/>
    </source>
</evidence>
<dbReference type="InterPro" id="IPR000801">
    <property type="entry name" value="Esterase-like"/>
</dbReference>
<accession>A0A846TS35</accession>
<proteinExistence type="predicted"/>
<organism evidence="1 2">
    <name type="scientific">Kocuria subflava</name>
    <dbReference type="NCBI Taxonomy" id="1736139"/>
    <lineage>
        <taxon>Bacteria</taxon>
        <taxon>Bacillati</taxon>
        <taxon>Actinomycetota</taxon>
        <taxon>Actinomycetes</taxon>
        <taxon>Micrococcales</taxon>
        <taxon>Micrococcaceae</taxon>
        <taxon>Kocuria</taxon>
    </lineage>
</organism>
<dbReference type="GO" id="GO:0016747">
    <property type="term" value="F:acyltransferase activity, transferring groups other than amino-acyl groups"/>
    <property type="evidence" value="ECO:0007669"/>
    <property type="project" value="TreeGrafter"/>
</dbReference>
<name>A0A846TS35_9MICC</name>
<reference evidence="1 2" key="1">
    <citation type="submission" date="2020-02" db="EMBL/GenBank/DDBJ databases">
        <authorList>
            <person name="Sun Q."/>
        </authorList>
    </citation>
    <scope>NUCLEOTIDE SEQUENCE [LARGE SCALE GENOMIC DNA]</scope>
    <source>
        <strain evidence="1 2">YIM 13062</strain>
    </source>
</reference>
<dbReference type="AlphaFoldDB" id="A0A846TS35"/>